<organism evidence="1 2">
    <name type="scientific">Racocetra persica</name>
    <dbReference type="NCBI Taxonomy" id="160502"/>
    <lineage>
        <taxon>Eukaryota</taxon>
        <taxon>Fungi</taxon>
        <taxon>Fungi incertae sedis</taxon>
        <taxon>Mucoromycota</taxon>
        <taxon>Glomeromycotina</taxon>
        <taxon>Glomeromycetes</taxon>
        <taxon>Diversisporales</taxon>
        <taxon>Gigasporaceae</taxon>
        <taxon>Racocetra</taxon>
    </lineage>
</organism>
<comment type="caution">
    <text evidence="1">The sequence shown here is derived from an EMBL/GenBank/DDBJ whole genome shotgun (WGS) entry which is preliminary data.</text>
</comment>
<evidence type="ECO:0000313" key="1">
    <source>
        <dbReference type="EMBL" id="CAG8742954.1"/>
    </source>
</evidence>
<gene>
    <name evidence="1" type="ORF">RPERSI_LOCUS13341</name>
</gene>
<dbReference type="Proteomes" id="UP000789920">
    <property type="component" value="Unassembled WGS sequence"/>
</dbReference>
<keyword evidence="2" id="KW-1185">Reference proteome</keyword>
<sequence length="205" mass="24897">MSYHFIYWYLVYRNNCMKHRSEQSLLLHNLNDYVWNFEYNYKNDFWHHMEKIAEVIEQMSTKLVTALLTKTDKTIWIMNTREELDEKCVDIKINFRYELANDYNYDPVTLKYMIYTYSLPCFNSKTKFDAELLCSYMGQYFDAYGLDEDKIKKYTDLTIIPPHITLSEITKKLFRVRNKKKLKLYQDVLAYFLAKPITIKLTSEH</sequence>
<name>A0ACA9QAR3_9GLOM</name>
<proteinExistence type="predicted"/>
<accession>A0ACA9QAR3</accession>
<evidence type="ECO:0000313" key="2">
    <source>
        <dbReference type="Proteomes" id="UP000789920"/>
    </source>
</evidence>
<protein>
    <submittedName>
        <fullName evidence="1">12763_t:CDS:1</fullName>
    </submittedName>
</protein>
<dbReference type="EMBL" id="CAJVQC010029562">
    <property type="protein sequence ID" value="CAG8742954.1"/>
    <property type="molecule type" value="Genomic_DNA"/>
</dbReference>
<reference evidence="1" key="1">
    <citation type="submission" date="2021-06" db="EMBL/GenBank/DDBJ databases">
        <authorList>
            <person name="Kallberg Y."/>
            <person name="Tangrot J."/>
            <person name="Rosling A."/>
        </authorList>
    </citation>
    <scope>NUCLEOTIDE SEQUENCE</scope>
    <source>
        <strain evidence="1">MA461A</strain>
    </source>
</reference>
<feature type="non-terminal residue" evidence="1">
    <location>
        <position position="205"/>
    </location>
</feature>